<evidence type="ECO:0000256" key="6">
    <source>
        <dbReference type="ARBA" id="ARBA00023212"/>
    </source>
</evidence>
<comment type="similarity">
    <text evidence="7">Belongs to the TRAFAC class myosin-kinesin ATPase superfamily. Kinesin family.</text>
</comment>
<dbReference type="GO" id="GO:0016887">
    <property type="term" value="F:ATP hydrolysis activity"/>
    <property type="evidence" value="ECO:0007669"/>
    <property type="project" value="TreeGrafter"/>
</dbReference>
<evidence type="ECO:0000256" key="8">
    <source>
        <dbReference type="SAM" id="Coils"/>
    </source>
</evidence>
<dbReference type="EnsemblMetazoa" id="LLOJ004424-RA">
    <property type="protein sequence ID" value="LLOJ004424-PA"/>
    <property type="gene ID" value="LLOJ004424"/>
</dbReference>
<keyword evidence="6" id="KW-0206">Cytoskeleton</keyword>
<dbReference type="GO" id="GO:0005871">
    <property type="term" value="C:kinesin complex"/>
    <property type="evidence" value="ECO:0007669"/>
    <property type="project" value="TreeGrafter"/>
</dbReference>
<dbReference type="KEGG" id="lll:129791857"/>
<dbReference type="CTD" id="44870"/>
<dbReference type="GO" id="GO:0005874">
    <property type="term" value="C:microtubule"/>
    <property type="evidence" value="ECO:0007669"/>
    <property type="project" value="UniProtKB-KW"/>
</dbReference>
<keyword evidence="3 7" id="KW-0547">Nucleotide-binding</keyword>
<reference evidence="11" key="1">
    <citation type="submission" date="2020-05" db="UniProtKB">
        <authorList>
            <consortium name="EnsemblMetazoa"/>
        </authorList>
    </citation>
    <scope>IDENTIFICATION</scope>
    <source>
        <strain evidence="11">Jacobina</strain>
    </source>
</reference>
<dbReference type="PROSITE" id="PS50067">
    <property type="entry name" value="KINESIN_MOTOR_2"/>
    <property type="match status" value="1"/>
</dbReference>
<evidence type="ECO:0000256" key="5">
    <source>
        <dbReference type="ARBA" id="ARBA00023175"/>
    </source>
</evidence>
<evidence type="ECO:0000259" key="10">
    <source>
        <dbReference type="PROSITE" id="PS50067"/>
    </source>
</evidence>
<keyword evidence="4 7" id="KW-0067">ATP-binding</keyword>
<dbReference type="InterPro" id="IPR036961">
    <property type="entry name" value="Kinesin_motor_dom_sf"/>
</dbReference>
<keyword evidence="12" id="KW-1185">Reference proteome</keyword>
<organism evidence="11 12">
    <name type="scientific">Lutzomyia longipalpis</name>
    <name type="common">Sand fly</name>
    <dbReference type="NCBI Taxonomy" id="7200"/>
    <lineage>
        <taxon>Eukaryota</taxon>
        <taxon>Metazoa</taxon>
        <taxon>Ecdysozoa</taxon>
        <taxon>Arthropoda</taxon>
        <taxon>Hexapoda</taxon>
        <taxon>Insecta</taxon>
        <taxon>Pterygota</taxon>
        <taxon>Neoptera</taxon>
        <taxon>Endopterygota</taxon>
        <taxon>Diptera</taxon>
        <taxon>Nematocera</taxon>
        <taxon>Psychodoidea</taxon>
        <taxon>Psychodidae</taxon>
        <taxon>Lutzomyia</taxon>
        <taxon>Lutzomyia</taxon>
    </lineage>
</organism>
<dbReference type="InterPro" id="IPR027417">
    <property type="entry name" value="P-loop_NTPase"/>
</dbReference>
<sequence>MSFLNPRDPSIDFHNRPMPVVSQPRLEPLLTEEEEESGCSVDATGSTGSTESLSFAEGRVDVYLRLRSPGTYAPGQKKLYEATMTGLKVQCGKKNASGQSKDSCTQLFSFTKVFEHLNNQRDIFHGAIKQHIENEEDAVFLTYGTSGSGKTYTLLGTQENPGIVPRAVKMIFAKYGNKIAYQAELKFANGSFKVLDEDRAVQEEMVRRRILNSPEAQSGVFNFEELQRKIDHEEDFRGNASVGECVYIWVSFMEIYNERVYDLLGKSPVGPRPQLKVLSNKGRPYAKNLTYVYVRTAEDVIKVLNYGLNHISCGSTAINATSSRSHSLFTMLVIKLSTPDNLSCVSYCFGDLAGSERLKKTENVGNRLKEAQNINKSLMYLGKCLNVLHENRLKKQKTIVPFRDSKLTVLIQSALLGRENLILIVNLDPIETFYEENMHVLDFSAIAREIVHPPTPEKKIKTARFSILNATAAQSAQRALLDENFKLKTANETLLSENNYLLDENATLKEENDQLREKIHDLVNSMMEKEMRIRRNLVDTSREHLEKQKALLDKIHQSEMMAQARAHATEIRKLQLQIRQLEEEIVEIPSSGEDESS</sequence>
<evidence type="ECO:0000256" key="4">
    <source>
        <dbReference type="ARBA" id="ARBA00022840"/>
    </source>
</evidence>
<dbReference type="GO" id="GO:0003777">
    <property type="term" value="F:microtubule motor activity"/>
    <property type="evidence" value="ECO:0007669"/>
    <property type="project" value="InterPro"/>
</dbReference>
<evidence type="ECO:0000256" key="7">
    <source>
        <dbReference type="PROSITE-ProRule" id="PRU00283"/>
    </source>
</evidence>
<feature type="binding site" evidence="7">
    <location>
        <begin position="144"/>
        <end position="151"/>
    </location>
    <ligand>
        <name>ATP</name>
        <dbReference type="ChEBI" id="CHEBI:30616"/>
    </ligand>
</feature>
<dbReference type="GeneID" id="129791857"/>
<proteinExistence type="inferred from homology"/>
<evidence type="ECO:0000256" key="1">
    <source>
        <dbReference type="ARBA" id="ARBA00004245"/>
    </source>
</evidence>
<dbReference type="RefSeq" id="XP_055686420.1">
    <property type="nucleotide sequence ID" value="XM_055830445.1"/>
</dbReference>
<dbReference type="PANTHER" id="PTHR24115">
    <property type="entry name" value="KINESIN-RELATED"/>
    <property type="match status" value="1"/>
</dbReference>
<protein>
    <recommendedName>
        <fullName evidence="10">Kinesin motor domain-containing protein</fullName>
    </recommendedName>
</protein>
<dbReference type="EMBL" id="AJWK01013918">
    <property type="status" value="NOT_ANNOTATED_CDS"/>
    <property type="molecule type" value="Genomic_DNA"/>
</dbReference>
<evidence type="ECO:0000256" key="9">
    <source>
        <dbReference type="SAM" id="MobiDB-lite"/>
    </source>
</evidence>
<dbReference type="PANTHER" id="PTHR24115:SF1008">
    <property type="entry name" value="KINESIN-LIKE PROTEIN SUBITO"/>
    <property type="match status" value="1"/>
</dbReference>
<keyword evidence="8" id="KW-0175">Coiled coil</keyword>
<dbReference type="PRINTS" id="PR00380">
    <property type="entry name" value="KINESINHEAVY"/>
</dbReference>
<dbReference type="InterPro" id="IPR001752">
    <property type="entry name" value="Kinesin_motor_dom"/>
</dbReference>
<feature type="region of interest" description="Disordered" evidence="9">
    <location>
        <begin position="1"/>
        <end position="51"/>
    </location>
</feature>
<comment type="subcellular location">
    <subcellularLocation>
        <location evidence="1">Cytoplasm</location>
        <location evidence="1">Cytoskeleton</location>
    </subcellularLocation>
</comment>
<dbReference type="Proteomes" id="UP000092461">
    <property type="component" value="Unassembled WGS sequence"/>
</dbReference>
<dbReference type="GO" id="GO:0008017">
    <property type="term" value="F:microtubule binding"/>
    <property type="evidence" value="ECO:0007669"/>
    <property type="project" value="InterPro"/>
</dbReference>
<evidence type="ECO:0000256" key="3">
    <source>
        <dbReference type="ARBA" id="ARBA00022741"/>
    </source>
</evidence>
<name>A0A1B0CIZ1_LUTLO</name>
<dbReference type="SUPFAM" id="SSF52540">
    <property type="entry name" value="P-loop containing nucleoside triphosphate hydrolases"/>
    <property type="match status" value="1"/>
</dbReference>
<dbReference type="SMART" id="SM00129">
    <property type="entry name" value="KISc"/>
    <property type="match status" value="1"/>
</dbReference>
<dbReference type="GO" id="GO:0007018">
    <property type="term" value="P:microtubule-based movement"/>
    <property type="evidence" value="ECO:0007669"/>
    <property type="project" value="InterPro"/>
</dbReference>
<evidence type="ECO:0000313" key="11">
    <source>
        <dbReference type="EnsemblMetazoa" id="LLOJ004424-PA"/>
    </source>
</evidence>
<keyword evidence="6" id="KW-0963">Cytoplasm</keyword>
<keyword evidence="2" id="KW-0493">Microtubule</keyword>
<dbReference type="VEuPathDB" id="VectorBase:LLONM1_005729"/>
<dbReference type="AlphaFoldDB" id="A0A1B0CIZ1"/>
<feature type="coiled-coil region" evidence="8">
    <location>
        <begin position="491"/>
        <end position="532"/>
    </location>
</feature>
<feature type="domain" description="Kinesin motor" evidence="10">
    <location>
        <begin position="59"/>
        <end position="450"/>
    </location>
</feature>
<dbReference type="InterPro" id="IPR027640">
    <property type="entry name" value="Kinesin-like_fam"/>
</dbReference>
<accession>A0A1B0CIZ1</accession>
<dbReference type="GO" id="GO:0005524">
    <property type="term" value="F:ATP binding"/>
    <property type="evidence" value="ECO:0007669"/>
    <property type="project" value="UniProtKB-UniRule"/>
</dbReference>
<dbReference type="VEuPathDB" id="VectorBase:LLOJ004424"/>
<dbReference type="GO" id="GO:0005634">
    <property type="term" value="C:nucleus"/>
    <property type="evidence" value="ECO:0007669"/>
    <property type="project" value="TreeGrafter"/>
</dbReference>
<dbReference type="Pfam" id="PF00225">
    <property type="entry name" value="Kinesin"/>
    <property type="match status" value="1"/>
</dbReference>
<evidence type="ECO:0000256" key="2">
    <source>
        <dbReference type="ARBA" id="ARBA00022701"/>
    </source>
</evidence>
<evidence type="ECO:0000313" key="12">
    <source>
        <dbReference type="Proteomes" id="UP000092461"/>
    </source>
</evidence>
<dbReference type="OrthoDB" id="123929at2759"/>
<dbReference type="Gene3D" id="3.40.850.10">
    <property type="entry name" value="Kinesin motor domain"/>
    <property type="match status" value="1"/>
</dbReference>
<keyword evidence="5 7" id="KW-0505">Motor protein</keyword>